<evidence type="ECO:0000313" key="2">
    <source>
        <dbReference type="EMBL" id="RXF68180.1"/>
    </source>
</evidence>
<proteinExistence type="predicted"/>
<name>A0A4Q0M5B2_9SPHI</name>
<dbReference type="EMBL" id="VWNE01000017">
    <property type="protein sequence ID" value="KAA8482458.1"/>
    <property type="molecule type" value="Genomic_DNA"/>
</dbReference>
<reference evidence="1 4" key="2">
    <citation type="submission" date="2019-09" db="EMBL/GenBank/DDBJ databases">
        <title>Pararcticibacter amylolyticus gen. nov., sp. nov., isolated from a rottenly hemp rope, and reclassification of Pedobacter tournemirensis as Pararcticibacter tournemirensis comb. nov.</title>
        <authorList>
            <person name="Cai Y."/>
        </authorList>
    </citation>
    <scope>NUCLEOTIDE SEQUENCE [LARGE SCALE GENOMIC DNA]</scope>
    <source>
        <strain evidence="1 4">TF5-37.2-LB10</strain>
    </source>
</reference>
<dbReference type="Proteomes" id="UP000322918">
    <property type="component" value="Unassembled WGS sequence"/>
</dbReference>
<organism evidence="2 3">
    <name type="scientific">Arcticibacter tournemirensis</name>
    <dbReference type="NCBI Taxonomy" id="699437"/>
    <lineage>
        <taxon>Bacteria</taxon>
        <taxon>Pseudomonadati</taxon>
        <taxon>Bacteroidota</taxon>
        <taxon>Sphingobacteriia</taxon>
        <taxon>Sphingobacteriales</taxon>
        <taxon>Sphingobacteriaceae</taxon>
        <taxon>Arcticibacter</taxon>
    </lineage>
</organism>
<reference evidence="2 3" key="1">
    <citation type="submission" date="2018-12" db="EMBL/GenBank/DDBJ databases">
        <title>The Draft Genome Sequence of the Soil Bacterium Pedobacter tournemirensis R1.</title>
        <authorList>
            <person name="He J."/>
        </authorList>
    </citation>
    <scope>NUCLEOTIDE SEQUENCE [LARGE SCALE GENOMIC DNA]</scope>
    <source>
        <strain evidence="2 3">R1</strain>
    </source>
</reference>
<accession>A0A4Q0M5B2</accession>
<evidence type="ECO:0000313" key="4">
    <source>
        <dbReference type="Proteomes" id="UP000322918"/>
    </source>
</evidence>
<dbReference type="Proteomes" id="UP000290848">
    <property type="component" value="Unassembled WGS sequence"/>
</dbReference>
<dbReference type="RefSeq" id="WP_128770609.1">
    <property type="nucleotide sequence ID" value="NZ_RXOC01000012.1"/>
</dbReference>
<dbReference type="InterPro" id="IPR025345">
    <property type="entry name" value="DUF4249"/>
</dbReference>
<dbReference type="AlphaFoldDB" id="A0A4Q0M5B2"/>
<dbReference type="EMBL" id="RXOC01000012">
    <property type="protein sequence ID" value="RXF68180.1"/>
    <property type="molecule type" value="Genomic_DNA"/>
</dbReference>
<dbReference type="PROSITE" id="PS51257">
    <property type="entry name" value="PROKAR_LIPOPROTEIN"/>
    <property type="match status" value="1"/>
</dbReference>
<comment type="caution">
    <text evidence="2">The sequence shown here is derived from an EMBL/GenBank/DDBJ whole genome shotgun (WGS) entry which is preliminary data.</text>
</comment>
<protein>
    <submittedName>
        <fullName evidence="2">DUF4249 domain-containing protein</fullName>
    </submittedName>
</protein>
<evidence type="ECO:0000313" key="1">
    <source>
        <dbReference type="EMBL" id="KAA8482458.1"/>
    </source>
</evidence>
<keyword evidence="4" id="KW-1185">Reference proteome</keyword>
<dbReference type="Pfam" id="PF14054">
    <property type="entry name" value="DUF4249"/>
    <property type="match status" value="1"/>
</dbReference>
<gene>
    <name evidence="2" type="ORF">EKH83_16735</name>
    <name evidence="1" type="ORF">F1649_12165</name>
</gene>
<dbReference type="OrthoDB" id="1062680at2"/>
<sequence>MSKLVNKPAIFLLFVILVTYACKDPFTPGVDAQYKNLLVAEGFINIGGETTIQLSRTGDLNDWQSLIPEKDAVVTIEGDHGTQLSGTSDSNGRCVLSTRGLDLSERYLLKIITDGKTYQTSYLENKKSPEIDSVNFRIENKGFRIFVNTHDDANQTRYYNWDYTETWEIRSAFPSAVEYKSGKVVPRDPNVNIQYCWASNRSSAILLGSSERLKEDRLTMIPVNHVPGNSVKVVYMYSILARQYGLTREAYQYLEIMKKNTEQIGTIFDAQPSELKGNVICLSDPEEQTLGWISAGTVTEKRLFISYKNKPPGGAGEDWLYIQRCEPFVSPKDSLLYYINARNLIISENIFPQPGGNVWINYTMAREECIDCRLRGSNIKPDYWPE</sequence>
<evidence type="ECO:0000313" key="3">
    <source>
        <dbReference type="Proteomes" id="UP000290848"/>
    </source>
</evidence>